<name>A0A545ULJ8_9HYPO</name>
<reference evidence="3 4" key="1">
    <citation type="journal article" date="2019" name="Appl. Microbiol. Biotechnol.">
        <title>Genome sequence of Isaria javanica and comparative genome analysis insights into family S53 peptidase evolution in fungal entomopathogens.</title>
        <authorList>
            <person name="Lin R."/>
            <person name="Zhang X."/>
            <person name="Xin B."/>
            <person name="Zou M."/>
            <person name="Gao Y."/>
            <person name="Qin F."/>
            <person name="Hu Q."/>
            <person name="Xie B."/>
            <person name="Cheng X."/>
        </authorList>
    </citation>
    <scope>NUCLEOTIDE SEQUENCE [LARGE SCALE GENOMIC DNA]</scope>
    <source>
        <strain evidence="3 4">IJ1G</strain>
    </source>
</reference>
<comment type="similarity">
    <text evidence="1">Belongs to the esterase D family.</text>
</comment>
<dbReference type="InterPro" id="IPR052558">
    <property type="entry name" value="Siderophore_Hydrolase_D"/>
</dbReference>
<sequence length="292" mass="32454">MTSASSNVTLRNSAEWELDAPDGYTYLIQVSWPLQWKERAGHEGVAVLYLLDGNSVFLTATEAAWRRASAPHFAGGGLIVSVGHKLKDDFLFSSRRNQDLTPPSAKSAPGHGGADSFIKFINDQLKPFVRSTVLANSTVGYEALFGHSYGGLFTLYTMFTHPTSFDCFFAGSPSIWYDDWVLLESEKRFTGGSRPSSPPTLLMFYGSLEQDPSKRTSETDDTFLRRRQSAQSRAMKESVISMVQRLRKSENVKYVNCKEYPGEDHGTVIGCGLGRAVATFFEDWPFSSDTSF</sequence>
<dbReference type="Pfam" id="PF00756">
    <property type="entry name" value="Esterase"/>
    <property type="match status" value="1"/>
</dbReference>
<dbReference type="InterPro" id="IPR000801">
    <property type="entry name" value="Esterase-like"/>
</dbReference>
<keyword evidence="4" id="KW-1185">Reference proteome</keyword>
<keyword evidence="2" id="KW-0378">Hydrolase</keyword>
<proteinExistence type="inferred from homology"/>
<dbReference type="AlphaFoldDB" id="A0A545ULJ8"/>
<dbReference type="OrthoDB" id="446683at2759"/>
<evidence type="ECO:0000256" key="2">
    <source>
        <dbReference type="ARBA" id="ARBA00022801"/>
    </source>
</evidence>
<dbReference type="Gene3D" id="3.40.50.1820">
    <property type="entry name" value="alpha/beta hydrolase"/>
    <property type="match status" value="1"/>
</dbReference>
<dbReference type="InterPro" id="IPR029058">
    <property type="entry name" value="AB_hydrolase_fold"/>
</dbReference>
<dbReference type="Proteomes" id="UP000315783">
    <property type="component" value="Unassembled WGS sequence"/>
</dbReference>
<organism evidence="3 4">
    <name type="scientific">Cordyceps javanica</name>
    <dbReference type="NCBI Taxonomy" id="43265"/>
    <lineage>
        <taxon>Eukaryota</taxon>
        <taxon>Fungi</taxon>
        <taxon>Dikarya</taxon>
        <taxon>Ascomycota</taxon>
        <taxon>Pezizomycotina</taxon>
        <taxon>Sordariomycetes</taxon>
        <taxon>Hypocreomycetidae</taxon>
        <taxon>Hypocreales</taxon>
        <taxon>Cordycipitaceae</taxon>
        <taxon>Cordyceps</taxon>
    </lineage>
</organism>
<dbReference type="PANTHER" id="PTHR40841:SF2">
    <property type="entry name" value="SIDEROPHORE-DEGRADING ESTERASE (EUROFUNG)"/>
    <property type="match status" value="1"/>
</dbReference>
<dbReference type="SUPFAM" id="SSF53474">
    <property type="entry name" value="alpha/beta-Hydrolases"/>
    <property type="match status" value="1"/>
</dbReference>
<evidence type="ECO:0000313" key="3">
    <source>
        <dbReference type="EMBL" id="TQV90339.1"/>
    </source>
</evidence>
<gene>
    <name evidence="3" type="ORF">IF1G_10975</name>
</gene>
<protein>
    <submittedName>
        <fullName evidence="3">Siderophore esterase IroE-like</fullName>
    </submittedName>
</protein>
<evidence type="ECO:0000313" key="4">
    <source>
        <dbReference type="Proteomes" id="UP000315783"/>
    </source>
</evidence>
<comment type="caution">
    <text evidence="3">The sequence shown here is derived from an EMBL/GenBank/DDBJ whole genome shotgun (WGS) entry which is preliminary data.</text>
</comment>
<accession>A0A545ULJ8</accession>
<dbReference type="GO" id="GO:0016788">
    <property type="term" value="F:hydrolase activity, acting on ester bonds"/>
    <property type="evidence" value="ECO:0007669"/>
    <property type="project" value="TreeGrafter"/>
</dbReference>
<evidence type="ECO:0000256" key="1">
    <source>
        <dbReference type="ARBA" id="ARBA00005622"/>
    </source>
</evidence>
<dbReference type="EMBL" id="SPUK01000028">
    <property type="protein sequence ID" value="TQV90339.1"/>
    <property type="molecule type" value="Genomic_DNA"/>
</dbReference>
<dbReference type="PANTHER" id="PTHR40841">
    <property type="entry name" value="SIDEROPHORE TRIACETYLFUSARININE C ESTERASE"/>
    <property type="match status" value="1"/>
</dbReference>